<dbReference type="InterPro" id="IPR017981">
    <property type="entry name" value="GPCR_2-like_7TM"/>
</dbReference>
<evidence type="ECO:0000256" key="5">
    <source>
        <dbReference type="ARBA" id="ARBA00023157"/>
    </source>
</evidence>
<comment type="subcellular location">
    <subcellularLocation>
        <location evidence="1">Membrane</location>
        <topology evidence="1">Multi-pass membrane protein</topology>
    </subcellularLocation>
</comment>
<feature type="transmembrane region" description="Helical" evidence="6">
    <location>
        <begin position="632"/>
        <end position="658"/>
    </location>
</feature>
<dbReference type="InterPro" id="IPR000832">
    <property type="entry name" value="GPCR_2_secretin-like"/>
</dbReference>
<gene>
    <name evidence="9" type="primary">LOC100897709</name>
</gene>
<dbReference type="Gene3D" id="1.20.1070.10">
    <property type="entry name" value="Rhodopsin 7-helix transmembrane proteins"/>
    <property type="match status" value="1"/>
</dbReference>
<proteinExistence type="predicted"/>
<feature type="transmembrane region" description="Helical" evidence="6">
    <location>
        <begin position="713"/>
        <end position="735"/>
    </location>
</feature>
<feature type="transmembrane region" description="Helical" evidence="6">
    <location>
        <begin position="51"/>
        <end position="69"/>
    </location>
</feature>
<feature type="transmembrane region" description="Helical" evidence="6">
    <location>
        <begin position="591"/>
        <end position="612"/>
    </location>
</feature>
<dbReference type="PANTHER" id="PTHR45902:SF4">
    <property type="entry name" value="G-PROTEIN COUPLED RECEPTORS FAMILY 2 PROFILE 2 DOMAIN-CONTAINING PROTEIN"/>
    <property type="match status" value="1"/>
</dbReference>
<reference evidence="9" key="1">
    <citation type="submission" date="2025-08" db="UniProtKB">
        <authorList>
            <consortium name="RefSeq"/>
        </authorList>
    </citation>
    <scope>IDENTIFICATION</scope>
</reference>
<evidence type="ECO:0000256" key="2">
    <source>
        <dbReference type="ARBA" id="ARBA00022692"/>
    </source>
</evidence>
<feature type="domain" description="G-protein coupled receptors family 2 profile 2" evidence="7">
    <location>
        <begin position="481"/>
        <end position="737"/>
    </location>
</feature>
<dbReference type="GO" id="GO:0016020">
    <property type="term" value="C:membrane"/>
    <property type="evidence" value="ECO:0007669"/>
    <property type="project" value="UniProtKB-SubCell"/>
</dbReference>
<feature type="transmembrane region" description="Helical" evidence="6">
    <location>
        <begin position="685"/>
        <end position="707"/>
    </location>
</feature>
<keyword evidence="5" id="KW-1015">Disulfide bond</keyword>
<keyword evidence="2 6" id="KW-0812">Transmembrane</keyword>
<dbReference type="PROSITE" id="PS50261">
    <property type="entry name" value="G_PROTEIN_RECEP_F2_4"/>
    <property type="match status" value="1"/>
</dbReference>
<dbReference type="CDD" id="cd15039">
    <property type="entry name" value="7tmB3_Methuselah-like"/>
    <property type="match status" value="1"/>
</dbReference>
<dbReference type="AlphaFoldDB" id="A0AAJ6QXH1"/>
<evidence type="ECO:0000256" key="1">
    <source>
        <dbReference type="ARBA" id="ARBA00004141"/>
    </source>
</evidence>
<evidence type="ECO:0000259" key="7">
    <source>
        <dbReference type="PROSITE" id="PS50261"/>
    </source>
</evidence>
<feature type="transmembrane region" description="Helical" evidence="6">
    <location>
        <begin position="518"/>
        <end position="534"/>
    </location>
</feature>
<keyword evidence="3 6" id="KW-1133">Transmembrane helix</keyword>
<keyword evidence="4 6" id="KW-0472">Membrane</keyword>
<sequence>MQAQFRLRVTVDNEMHLQIFKRKTLTTGAEKVLQNRGAPFNIHRRDRMDKLNFLSSLWALVYSGTFFILCPCGAGHDRPGEHPLEMWPSDVVVCLFLGVALADRSLIRRRVDQLRVYNSYKHLCRGDTKREPNLIALAGDVCYCDHLCVKFGDCCVDYPGSEAIRNENFTCERLGHGFKFYYSWSSCANDTLKRGCTSSEQRPSSLMHEPVYLNGTLYKNIYCARCSQSEHYIKTHKYKWREKSAWKPAVPPHGEELKKIFKGRSWIYNESSREYHIFFQEQEFRMWLYIEEFDWTNFTDVFNTSLCPPFQTVNFCTDPTTPYADLCAAYTAYVHTVSNGNITVYRNAHCALCSGVPLGNLTVGLPIPPREETTTTIGNFIPVKEIECPLGAVHVMGFCKPILCQLGFEWNGVQCVTETGQAGCFYLTLDVKWVRFVDSNILLWNHKWFSPYTNITDRFGVVTNVKVCTFTPITTAITPTMERISEVCLISSCICLSLQIITYIILPSMRTTRSGKIVILLSLSIVLGHVMFLVKDDTEPGNNVCKAVAVLAHFFYIESFFWMLVMAIDSCRCLAFNVFSRTESHVMLRYAIFAFLGTLSVVSPALALDFLVPSSGFAPMYGEEVCWFGNRGGFMMFFAVPVLIIILANFALFIITAVKVRSVQKKARSLTQQSNFKSEIVRMKLYLRLAVIIGLTWLFGVLTFLVDSGSSEIYTYAFFLLGFVQGVFIFVAFTCKARILRDIRVVIETKSISRSSLYRTSTNLASVPSARTDRSVPLLKPGNNSSA</sequence>
<dbReference type="PANTHER" id="PTHR45902">
    <property type="entry name" value="LATROPHILIN RECEPTOR-LIKE PROTEIN A"/>
    <property type="match status" value="1"/>
</dbReference>
<dbReference type="GO" id="GO:0004930">
    <property type="term" value="F:G protein-coupled receptor activity"/>
    <property type="evidence" value="ECO:0007669"/>
    <property type="project" value="InterPro"/>
</dbReference>
<dbReference type="GeneID" id="100897709"/>
<evidence type="ECO:0000313" key="8">
    <source>
        <dbReference type="Proteomes" id="UP000694867"/>
    </source>
</evidence>
<accession>A0AAJ6QXH1</accession>
<evidence type="ECO:0000313" key="9">
    <source>
        <dbReference type="RefSeq" id="XP_003747054.2"/>
    </source>
</evidence>
<dbReference type="Pfam" id="PF00002">
    <property type="entry name" value="7tm_2"/>
    <property type="match status" value="1"/>
</dbReference>
<dbReference type="KEGG" id="goe:100897709"/>
<dbReference type="SUPFAM" id="SSF90188">
    <property type="entry name" value="Somatomedin B domain"/>
    <property type="match status" value="1"/>
</dbReference>
<dbReference type="Pfam" id="PF01033">
    <property type="entry name" value="Somatomedin_B"/>
    <property type="match status" value="1"/>
</dbReference>
<dbReference type="InterPro" id="IPR001212">
    <property type="entry name" value="Somatomedin_B_dom"/>
</dbReference>
<feature type="transmembrane region" description="Helical" evidence="6">
    <location>
        <begin position="554"/>
        <end position="579"/>
    </location>
</feature>
<dbReference type="Proteomes" id="UP000694867">
    <property type="component" value="Unplaced"/>
</dbReference>
<dbReference type="GO" id="GO:0007166">
    <property type="term" value="P:cell surface receptor signaling pathway"/>
    <property type="evidence" value="ECO:0007669"/>
    <property type="project" value="InterPro"/>
</dbReference>
<protein>
    <submittedName>
        <fullName evidence="9">Uncharacterized protein LOC100897709</fullName>
    </submittedName>
</protein>
<dbReference type="InterPro" id="IPR053231">
    <property type="entry name" value="GPCR_LN-TM7"/>
</dbReference>
<evidence type="ECO:0000256" key="6">
    <source>
        <dbReference type="SAM" id="Phobius"/>
    </source>
</evidence>
<name>A0AAJ6QXH1_9ACAR</name>
<dbReference type="InterPro" id="IPR036024">
    <property type="entry name" value="Somatomedin_B-like_dom_sf"/>
</dbReference>
<dbReference type="RefSeq" id="XP_003747054.2">
    <property type="nucleotide sequence ID" value="XM_003747006.2"/>
</dbReference>
<keyword evidence="8" id="KW-1185">Reference proteome</keyword>
<evidence type="ECO:0000256" key="4">
    <source>
        <dbReference type="ARBA" id="ARBA00023136"/>
    </source>
</evidence>
<organism evidence="8 9">
    <name type="scientific">Galendromus occidentalis</name>
    <name type="common">western predatory mite</name>
    <dbReference type="NCBI Taxonomy" id="34638"/>
    <lineage>
        <taxon>Eukaryota</taxon>
        <taxon>Metazoa</taxon>
        <taxon>Ecdysozoa</taxon>
        <taxon>Arthropoda</taxon>
        <taxon>Chelicerata</taxon>
        <taxon>Arachnida</taxon>
        <taxon>Acari</taxon>
        <taxon>Parasitiformes</taxon>
        <taxon>Mesostigmata</taxon>
        <taxon>Gamasina</taxon>
        <taxon>Phytoseioidea</taxon>
        <taxon>Phytoseiidae</taxon>
        <taxon>Typhlodrominae</taxon>
        <taxon>Galendromus</taxon>
    </lineage>
</organism>
<evidence type="ECO:0000256" key="3">
    <source>
        <dbReference type="ARBA" id="ARBA00022989"/>
    </source>
</evidence>